<comment type="similarity">
    <text evidence="1">Belongs to the paxM FAD-dependent monooxygenase family.</text>
</comment>
<evidence type="ECO:0000256" key="2">
    <source>
        <dbReference type="ARBA" id="ARBA00023002"/>
    </source>
</evidence>
<dbReference type="GO" id="GO:0016829">
    <property type="term" value="F:lyase activity"/>
    <property type="evidence" value="ECO:0007669"/>
    <property type="project" value="InterPro"/>
</dbReference>
<accession>A0AAD4PSG9</accession>
<gene>
    <name evidence="4" type="ORF">BGW36DRAFT_431834</name>
</gene>
<dbReference type="PANTHER" id="PTHR13789:SF314">
    <property type="entry name" value="FAD-BINDING DOMAIN-CONTAINING PROTEIN"/>
    <property type="match status" value="1"/>
</dbReference>
<dbReference type="EMBL" id="JAJTJA010000012">
    <property type="protein sequence ID" value="KAH8691281.1"/>
    <property type="molecule type" value="Genomic_DNA"/>
</dbReference>
<name>A0AAD4PSG9_9EURO</name>
<dbReference type="RefSeq" id="XP_046067373.1">
    <property type="nucleotide sequence ID" value="XM_046221039.1"/>
</dbReference>
<dbReference type="Gene3D" id="3.50.50.60">
    <property type="entry name" value="FAD/NAD(P)-binding domain"/>
    <property type="match status" value="1"/>
</dbReference>
<dbReference type="Pfam" id="PF06314">
    <property type="entry name" value="ADC"/>
    <property type="match status" value="1"/>
</dbReference>
<organism evidence="4 5">
    <name type="scientific">Talaromyces proteolyticus</name>
    <dbReference type="NCBI Taxonomy" id="1131652"/>
    <lineage>
        <taxon>Eukaryota</taxon>
        <taxon>Fungi</taxon>
        <taxon>Dikarya</taxon>
        <taxon>Ascomycota</taxon>
        <taxon>Pezizomycotina</taxon>
        <taxon>Eurotiomycetes</taxon>
        <taxon>Eurotiomycetidae</taxon>
        <taxon>Eurotiales</taxon>
        <taxon>Trichocomaceae</taxon>
        <taxon>Talaromyces</taxon>
        <taxon>Talaromyces sect. Bacilispori</taxon>
    </lineage>
</organism>
<dbReference type="InterPro" id="IPR050493">
    <property type="entry name" value="FAD-dep_Monooxygenase_BioMet"/>
</dbReference>
<dbReference type="PANTHER" id="PTHR13789">
    <property type="entry name" value="MONOOXYGENASE"/>
    <property type="match status" value="1"/>
</dbReference>
<evidence type="ECO:0000313" key="4">
    <source>
        <dbReference type="EMBL" id="KAH8691281.1"/>
    </source>
</evidence>
<dbReference type="SUPFAM" id="SSF51905">
    <property type="entry name" value="FAD/NAD(P)-binding domain"/>
    <property type="match status" value="1"/>
</dbReference>
<dbReference type="AlphaFoldDB" id="A0AAD4PSG9"/>
<dbReference type="InterPro" id="IPR010451">
    <property type="entry name" value="Acetoacetate_decarboxylase"/>
</dbReference>
<protein>
    <recommendedName>
        <fullName evidence="6">FAD-binding domain-containing protein</fullName>
    </recommendedName>
</protein>
<sequence>MSQIFPSSPSSSTDEHDDDILHLTPNITSILGRVGLSAEDIGGRQIHKFREYEDGMEKCNFIYAQEIGKTWQYPWWIVSRRNLLDGLRSQLVTKNRHGVHQYIISDYCEIVGLETETGTLTTENGDMYSADLIIGADGQQSITRRLAIIGEDPVPSGFTTIAMSIQHKLCTSSAADEGVLVRQIDGDRIIHSCVGSKDSVTHIMSLCRDSFDEDKEHSLFGSSQGIQPLMRQGIETCKLSKTKHYIAKDDQTSSGRFILLGDAARGKIEGPFQELSASMSIEDAVSLSAMLPKNTPHQEIPARLKLLQECRKARVESVKKQLHIADNSNKKDHHDQGTVYPEGMPQWMSTIFGYDAWHHSTQQLRNWIWNQEDCPVYWRAPVSFGPLPGPRQDWLGNPHVGEHSTFNTASIRFQTSRAILDNLLPNSSFRFSSLGTIAEATISCNTIDQMDWLGGGGYDMLGLTLHGIQYTNKEGNVLQGSFLVVLFENLADPILTGREELGFPKLFASIDVSRTNDSVQVRAGWRGHAFAHLQWEDLQEMHTVPQSSYMFSEEVPKPKDGGLLIYRYIPAVGCPGKADADYTVVVPPPESPPRIRRVRKARTAQVAFDPLSWQELPTLHSVVSRLAEIPVLGVLEAKAVEGTGVQDLSDAYKLL</sequence>
<keyword evidence="2" id="KW-0560">Oxidoreductase</keyword>
<evidence type="ECO:0000256" key="1">
    <source>
        <dbReference type="ARBA" id="ARBA00007992"/>
    </source>
</evidence>
<reference evidence="4" key="1">
    <citation type="submission" date="2021-12" db="EMBL/GenBank/DDBJ databases">
        <title>Convergent genome expansion in fungi linked to evolution of root-endophyte symbiosis.</title>
        <authorList>
            <consortium name="DOE Joint Genome Institute"/>
            <person name="Ke Y.-H."/>
            <person name="Bonito G."/>
            <person name="Liao H.-L."/>
            <person name="Looney B."/>
            <person name="Rojas-Flechas A."/>
            <person name="Nash J."/>
            <person name="Hameed K."/>
            <person name="Schadt C."/>
            <person name="Martin F."/>
            <person name="Crous P.W."/>
            <person name="Miettinen O."/>
            <person name="Magnuson J.K."/>
            <person name="Labbe J."/>
            <person name="Jacobson D."/>
            <person name="Doktycz M.J."/>
            <person name="Veneault-Fourrey C."/>
            <person name="Kuo A."/>
            <person name="Mondo S."/>
            <person name="Calhoun S."/>
            <person name="Riley R."/>
            <person name="Ohm R."/>
            <person name="LaButti K."/>
            <person name="Andreopoulos B."/>
            <person name="Pangilinan J."/>
            <person name="Nolan M."/>
            <person name="Tritt A."/>
            <person name="Clum A."/>
            <person name="Lipzen A."/>
            <person name="Daum C."/>
            <person name="Barry K."/>
            <person name="Grigoriev I.V."/>
            <person name="Vilgalys R."/>
        </authorList>
    </citation>
    <scope>NUCLEOTIDE SEQUENCE</scope>
    <source>
        <strain evidence="4">PMI_201</strain>
    </source>
</reference>
<dbReference type="SUPFAM" id="SSF160104">
    <property type="entry name" value="Acetoacetate decarboxylase-like"/>
    <property type="match status" value="1"/>
</dbReference>
<dbReference type="InterPro" id="IPR036188">
    <property type="entry name" value="FAD/NAD-bd_sf"/>
</dbReference>
<comment type="caution">
    <text evidence="4">The sequence shown here is derived from an EMBL/GenBank/DDBJ whole genome shotgun (WGS) entry which is preliminary data.</text>
</comment>
<dbReference type="InterPro" id="IPR023375">
    <property type="entry name" value="ADC_dom_sf"/>
</dbReference>
<proteinExistence type="inferred from homology"/>
<dbReference type="Proteomes" id="UP001201262">
    <property type="component" value="Unassembled WGS sequence"/>
</dbReference>
<evidence type="ECO:0008006" key="6">
    <source>
        <dbReference type="Google" id="ProtNLM"/>
    </source>
</evidence>
<keyword evidence="3" id="KW-0503">Monooxygenase</keyword>
<evidence type="ECO:0000313" key="5">
    <source>
        <dbReference type="Proteomes" id="UP001201262"/>
    </source>
</evidence>
<dbReference type="Gene3D" id="2.40.400.10">
    <property type="entry name" value="Acetoacetate decarboxylase-like"/>
    <property type="match status" value="1"/>
</dbReference>
<dbReference type="GeneID" id="70251326"/>
<keyword evidence="5" id="KW-1185">Reference proteome</keyword>
<dbReference type="GO" id="GO:0004497">
    <property type="term" value="F:monooxygenase activity"/>
    <property type="evidence" value="ECO:0007669"/>
    <property type="project" value="UniProtKB-KW"/>
</dbReference>
<evidence type="ECO:0000256" key="3">
    <source>
        <dbReference type="ARBA" id="ARBA00023033"/>
    </source>
</evidence>